<feature type="transmembrane region" description="Helical" evidence="8">
    <location>
        <begin position="362"/>
        <end position="384"/>
    </location>
</feature>
<feature type="transmembrane region" description="Helical" evidence="8">
    <location>
        <begin position="189"/>
        <end position="210"/>
    </location>
</feature>
<feature type="transmembrane region" description="Helical" evidence="8">
    <location>
        <begin position="638"/>
        <end position="656"/>
    </location>
</feature>
<dbReference type="EMBL" id="JAENIK010000011">
    <property type="protein sequence ID" value="MBK1816043.1"/>
    <property type="molecule type" value="Genomic_DNA"/>
</dbReference>
<dbReference type="InterPro" id="IPR003706">
    <property type="entry name" value="CstA_N"/>
</dbReference>
<dbReference type="RefSeq" id="WP_200351001.1">
    <property type="nucleotide sequence ID" value="NZ_BAABHZ010000006.1"/>
</dbReference>
<keyword evidence="7 8" id="KW-0472">Membrane</keyword>
<feature type="transmembrane region" description="Helical" evidence="8">
    <location>
        <begin position="93"/>
        <end position="112"/>
    </location>
</feature>
<evidence type="ECO:0000259" key="9">
    <source>
        <dbReference type="Pfam" id="PF02554"/>
    </source>
</evidence>
<protein>
    <submittedName>
        <fullName evidence="10">Carbon starvation protein A</fullName>
    </submittedName>
</protein>
<feature type="transmembrane region" description="Helical" evidence="8">
    <location>
        <begin position="34"/>
        <end position="52"/>
    </location>
</feature>
<keyword evidence="4" id="KW-1003">Cell membrane</keyword>
<evidence type="ECO:0000256" key="3">
    <source>
        <dbReference type="ARBA" id="ARBA00022448"/>
    </source>
</evidence>
<gene>
    <name evidence="10" type="ORF">JIN84_10505</name>
</gene>
<feature type="transmembrane region" description="Helical" evidence="8">
    <location>
        <begin position="118"/>
        <end position="138"/>
    </location>
</feature>
<feature type="transmembrane region" description="Helical" evidence="8">
    <location>
        <begin position="285"/>
        <end position="302"/>
    </location>
</feature>
<feature type="transmembrane region" description="Helical" evidence="8">
    <location>
        <begin position="541"/>
        <end position="566"/>
    </location>
</feature>
<sequence>MTKLLRVLLWLAISLLGATAVGVAAIQRDEPINALWLVVAGVCTFAVAYRFYSAWLVAKVLTVDDNRAPAAVTCSDGKDFVPTPKWVVFGHHFAAIAGPGPLVGPVLAAQFGYLPGTLWILVGATLGGGVHDAVILFASMRRNGKSLGQMLKEEMNPVIGLIAMISLLAIMTILLAVLGLVVVKALAESPWGLFTIAATIPLAFIMGVLIKTGKASVTAASVFGVFGLIAAVVGGKYLPPSWTAALTLQSTQLAWAIMIYGFAASVLPVWMLLAPRDYLSTFMKLGTVAVLGVFIVILAPPLHMPAITPFVNGGGFVVPGPVFPFVCITIACGAVSGFHALISSGTTPKLLAREKDIRLIGYGSMVVEMLVSLMAIIAACALMPGEYLAINSPINPNDPAAVTAQIAKINSYGPAYAVTEAHMQQLAADLGEPHMIGKVGGAPTFAVGMAHMFAQVIPGKSALSLWYHFAIMFEALFILTTLDAGTRVGRFILQDLLGQISPRLGNTGSWLGNVTATGLLVAAWGFFLYQGALDPAGIAKSLWPIFGISNQLLAVIAFCLGTVVLIKMGKARYCWVTVVPMLFLTLVTFTAGYMKLFSPGAGGFYPEIEKQKALLASGLTGPALKAAETSLFNARIDVAVTITFLLFVTIIVLGTARECYLLLTKRKTPVLRESPYVAHPGEDHVLPTSLL</sequence>
<keyword evidence="11" id="KW-1185">Reference proteome</keyword>
<proteinExistence type="inferred from homology"/>
<dbReference type="Proteomes" id="UP000600139">
    <property type="component" value="Unassembled WGS sequence"/>
</dbReference>
<dbReference type="PANTHER" id="PTHR30252">
    <property type="entry name" value="INNER MEMBRANE PEPTIDE TRANSPORTER"/>
    <property type="match status" value="1"/>
</dbReference>
<keyword evidence="5 8" id="KW-0812">Transmembrane</keyword>
<dbReference type="PANTHER" id="PTHR30252:SF3">
    <property type="entry name" value="PYRUVATE_PROTON SYMPORTER BTST"/>
    <property type="match status" value="1"/>
</dbReference>
<feature type="transmembrane region" description="Helical" evidence="8">
    <location>
        <begin position="158"/>
        <end position="183"/>
    </location>
</feature>
<feature type="transmembrane region" description="Helical" evidence="8">
    <location>
        <begin position="510"/>
        <end position="529"/>
    </location>
</feature>
<feature type="transmembrane region" description="Helical" evidence="8">
    <location>
        <begin position="217"/>
        <end position="238"/>
    </location>
</feature>
<evidence type="ECO:0000256" key="5">
    <source>
        <dbReference type="ARBA" id="ARBA00022692"/>
    </source>
</evidence>
<feature type="transmembrane region" description="Helical" evidence="8">
    <location>
        <begin position="573"/>
        <end position="594"/>
    </location>
</feature>
<dbReference type="GO" id="GO:0009267">
    <property type="term" value="P:cellular response to starvation"/>
    <property type="evidence" value="ECO:0007669"/>
    <property type="project" value="InterPro"/>
</dbReference>
<comment type="subcellular location">
    <subcellularLocation>
        <location evidence="1">Cell membrane</location>
        <topology evidence="1">Multi-pass membrane protein</topology>
    </subcellularLocation>
</comment>
<feature type="transmembrane region" description="Helical" evidence="8">
    <location>
        <begin position="322"/>
        <end position="342"/>
    </location>
</feature>
<comment type="caution">
    <text evidence="10">The sequence shown here is derived from an EMBL/GenBank/DDBJ whole genome shotgun (WGS) entry which is preliminary data.</text>
</comment>
<feature type="transmembrane region" description="Helical" evidence="8">
    <location>
        <begin position="465"/>
        <end position="489"/>
    </location>
</feature>
<dbReference type="AlphaFoldDB" id="A0A934R4V0"/>
<dbReference type="Pfam" id="PF02554">
    <property type="entry name" value="CstA"/>
    <property type="match status" value="1"/>
</dbReference>
<accession>A0A934R4V0</accession>
<dbReference type="GO" id="GO:0005886">
    <property type="term" value="C:plasma membrane"/>
    <property type="evidence" value="ECO:0007669"/>
    <property type="project" value="UniProtKB-SubCell"/>
</dbReference>
<dbReference type="InterPro" id="IPR051605">
    <property type="entry name" value="CstA"/>
</dbReference>
<feature type="domain" description="CstA N-terminal" evidence="9">
    <location>
        <begin position="33"/>
        <end position="591"/>
    </location>
</feature>
<feature type="transmembrane region" description="Helical" evidence="8">
    <location>
        <begin position="253"/>
        <end position="273"/>
    </location>
</feature>
<reference evidence="10" key="1">
    <citation type="submission" date="2021-01" db="EMBL/GenBank/DDBJ databases">
        <title>Modified the classification status of verrucomicrobia.</title>
        <authorList>
            <person name="Feng X."/>
        </authorList>
    </citation>
    <scope>NUCLEOTIDE SEQUENCE</scope>
    <source>
        <strain evidence="10">JCM 18052</strain>
    </source>
</reference>
<evidence type="ECO:0000256" key="1">
    <source>
        <dbReference type="ARBA" id="ARBA00004651"/>
    </source>
</evidence>
<keyword evidence="6 8" id="KW-1133">Transmembrane helix</keyword>
<comment type="similarity">
    <text evidence="2">Belongs to the peptide transporter carbon starvation (CstA) (TC 2.A.114) family.</text>
</comment>
<evidence type="ECO:0000313" key="10">
    <source>
        <dbReference type="EMBL" id="MBK1816043.1"/>
    </source>
</evidence>
<name>A0A934R4V0_9BACT</name>
<evidence type="ECO:0000256" key="7">
    <source>
        <dbReference type="ARBA" id="ARBA00023136"/>
    </source>
</evidence>
<evidence type="ECO:0000256" key="2">
    <source>
        <dbReference type="ARBA" id="ARBA00007755"/>
    </source>
</evidence>
<keyword evidence="3" id="KW-0813">Transport</keyword>
<evidence type="ECO:0000313" key="11">
    <source>
        <dbReference type="Proteomes" id="UP000600139"/>
    </source>
</evidence>
<evidence type="ECO:0000256" key="6">
    <source>
        <dbReference type="ARBA" id="ARBA00022989"/>
    </source>
</evidence>
<evidence type="ECO:0000256" key="4">
    <source>
        <dbReference type="ARBA" id="ARBA00022475"/>
    </source>
</evidence>
<evidence type="ECO:0000256" key="8">
    <source>
        <dbReference type="SAM" id="Phobius"/>
    </source>
</evidence>
<organism evidence="10 11">
    <name type="scientific">Luteolibacter yonseiensis</name>
    <dbReference type="NCBI Taxonomy" id="1144680"/>
    <lineage>
        <taxon>Bacteria</taxon>
        <taxon>Pseudomonadati</taxon>
        <taxon>Verrucomicrobiota</taxon>
        <taxon>Verrucomicrobiia</taxon>
        <taxon>Verrucomicrobiales</taxon>
        <taxon>Verrucomicrobiaceae</taxon>
        <taxon>Luteolibacter</taxon>
    </lineage>
</organism>